<dbReference type="InterPro" id="IPR009875">
    <property type="entry name" value="PilZ_domain"/>
</dbReference>
<dbReference type="GO" id="GO:0035438">
    <property type="term" value="F:cyclic-di-GMP binding"/>
    <property type="evidence" value="ECO:0007669"/>
    <property type="project" value="InterPro"/>
</dbReference>
<evidence type="ECO:0000313" key="3">
    <source>
        <dbReference type="EMBL" id="RIV83468.1"/>
    </source>
</evidence>
<comment type="caution">
    <text evidence="3">The sequence shown here is derived from an EMBL/GenBank/DDBJ whole genome shotgun (WGS) entry which is preliminary data.</text>
</comment>
<gene>
    <name evidence="3" type="ORF">D2V17_12810</name>
</gene>
<evidence type="ECO:0000259" key="2">
    <source>
        <dbReference type="Pfam" id="PF07238"/>
    </source>
</evidence>
<dbReference type="SUPFAM" id="SSF141371">
    <property type="entry name" value="PilZ domain-like"/>
    <property type="match status" value="2"/>
</dbReference>
<accession>A0A3A1P745</accession>
<feature type="domain" description="PilZ" evidence="2">
    <location>
        <begin position="139"/>
        <end position="224"/>
    </location>
</feature>
<proteinExistence type="predicted"/>
<evidence type="ECO:0000256" key="1">
    <source>
        <dbReference type="SAM" id="MobiDB-lite"/>
    </source>
</evidence>
<dbReference type="OrthoDB" id="7929489at2"/>
<sequence length="231" mass="25753">MSVSDSGRRPKPPAAINWDRRLMQDPARLDSTSTPDPGQEATGAEMRAAPRVGLLIRPAKIISPDHQFLCVIRDLSETGLSVCVFHSLPECDHYTIEFQNGDRIPAEVMWRDGDRMGLKFLERADLDRLITSPSRYAKRPIRIELEAPAIVAMPGRDVPVRICDISGQGAKIACEEHMMLASNVVLRATHLPSTRAKIRWRRNGAYGLVFEDTLQMSELARIVAAMQNVAL</sequence>
<name>A0A3A1P745_9SPHN</name>
<dbReference type="Gene3D" id="2.40.10.220">
    <property type="entry name" value="predicted glycosyltransferase like domains"/>
    <property type="match status" value="1"/>
</dbReference>
<dbReference type="EMBL" id="QXFM01000112">
    <property type="protein sequence ID" value="RIV83468.1"/>
    <property type="molecule type" value="Genomic_DNA"/>
</dbReference>
<reference evidence="3 4" key="1">
    <citation type="submission" date="2018-08" db="EMBL/GenBank/DDBJ databases">
        <title>Erythrobacter zhengii sp.nov., a bacterium isolated from deep-sea sediment.</title>
        <authorList>
            <person name="Fang C."/>
            <person name="Wu Y.-H."/>
            <person name="Sun C."/>
            <person name="Wang H."/>
            <person name="Cheng H."/>
            <person name="Meng F.-X."/>
            <person name="Wang C.-S."/>
            <person name="Xu X.-W."/>
        </authorList>
    </citation>
    <scope>NUCLEOTIDE SEQUENCE [LARGE SCALE GENOMIC DNA]</scope>
    <source>
        <strain evidence="3 4">CCTCC AB 2015396</strain>
    </source>
</reference>
<evidence type="ECO:0000313" key="4">
    <source>
        <dbReference type="Proteomes" id="UP000265366"/>
    </source>
</evidence>
<organism evidence="3 4">
    <name type="scientific">Aurantiacibacter xanthus</name>
    <dbReference type="NCBI Taxonomy" id="1784712"/>
    <lineage>
        <taxon>Bacteria</taxon>
        <taxon>Pseudomonadati</taxon>
        <taxon>Pseudomonadota</taxon>
        <taxon>Alphaproteobacteria</taxon>
        <taxon>Sphingomonadales</taxon>
        <taxon>Erythrobacteraceae</taxon>
        <taxon>Aurantiacibacter</taxon>
    </lineage>
</organism>
<keyword evidence="4" id="KW-1185">Reference proteome</keyword>
<protein>
    <submittedName>
        <fullName evidence="3">PilZ domain-containing protein</fullName>
    </submittedName>
</protein>
<dbReference type="AlphaFoldDB" id="A0A3A1P745"/>
<dbReference type="Pfam" id="PF07238">
    <property type="entry name" value="PilZ"/>
    <property type="match status" value="2"/>
</dbReference>
<feature type="domain" description="PilZ" evidence="2">
    <location>
        <begin position="47"/>
        <end position="123"/>
    </location>
</feature>
<dbReference type="Proteomes" id="UP000265366">
    <property type="component" value="Unassembled WGS sequence"/>
</dbReference>
<feature type="region of interest" description="Disordered" evidence="1">
    <location>
        <begin position="1"/>
        <end position="46"/>
    </location>
</feature>